<accession>A0A8H7NWH3</accession>
<dbReference type="InterPro" id="IPR003130">
    <property type="entry name" value="GED"/>
</dbReference>
<protein>
    <recommendedName>
        <fullName evidence="7">P-loop containing nucleoside triphosphate hydrolase protein</fullName>
    </recommendedName>
</protein>
<dbReference type="InterPro" id="IPR022812">
    <property type="entry name" value="Dynamin"/>
</dbReference>
<dbReference type="PANTHER" id="PTHR11566">
    <property type="entry name" value="DYNAMIN"/>
    <property type="match status" value="1"/>
</dbReference>
<dbReference type="InterPro" id="IPR000375">
    <property type="entry name" value="Dynamin_stalk"/>
</dbReference>
<dbReference type="GO" id="GO:0005737">
    <property type="term" value="C:cytoplasm"/>
    <property type="evidence" value="ECO:0007669"/>
    <property type="project" value="TreeGrafter"/>
</dbReference>
<gene>
    <name evidence="5" type="ORF">IEO21_08336</name>
</gene>
<dbReference type="Pfam" id="PF01031">
    <property type="entry name" value="Dynamin_M"/>
    <property type="match status" value="1"/>
</dbReference>
<comment type="caution">
    <text evidence="5">The sequence shown here is derived from an EMBL/GenBank/DDBJ whole genome shotgun (WGS) entry which is preliminary data.</text>
</comment>
<dbReference type="Pfam" id="PF02212">
    <property type="entry name" value="GED"/>
    <property type="match status" value="1"/>
</dbReference>
<reference evidence="5" key="2">
    <citation type="journal article" name="Front. Microbiol.">
        <title>Degradative Capacity of Two Strains of Rhodonia placenta: From Phenotype to Genotype.</title>
        <authorList>
            <person name="Kolle M."/>
            <person name="Horta M.A.C."/>
            <person name="Nowrousian M."/>
            <person name="Ohm R.A."/>
            <person name="Benz J.P."/>
            <person name="Pilgard A."/>
        </authorList>
    </citation>
    <scope>NUCLEOTIDE SEQUENCE</scope>
    <source>
        <strain evidence="5">FPRL280</strain>
    </source>
</reference>
<feature type="domain" description="Dynamin-type G" evidence="4">
    <location>
        <begin position="40"/>
        <end position="347"/>
    </location>
</feature>
<dbReference type="Gene3D" id="3.40.50.300">
    <property type="entry name" value="P-loop containing nucleotide triphosphate hydrolases"/>
    <property type="match status" value="1"/>
</dbReference>
<keyword evidence="1" id="KW-0547">Nucleotide-binding</keyword>
<dbReference type="InterPro" id="IPR027417">
    <property type="entry name" value="P-loop_NTPase"/>
</dbReference>
<dbReference type="Proteomes" id="UP000639403">
    <property type="component" value="Unassembled WGS sequence"/>
</dbReference>
<dbReference type="PRINTS" id="PR00195">
    <property type="entry name" value="DYNAMIN"/>
</dbReference>
<dbReference type="EMBL" id="JADOXO010000289">
    <property type="protein sequence ID" value="KAF9807177.1"/>
    <property type="molecule type" value="Genomic_DNA"/>
</dbReference>
<dbReference type="CDD" id="cd08771">
    <property type="entry name" value="DLP_1"/>
    <property type="match status" value="1"/>
</dbReference>
<dbReference type="AlphaFoldDB" id="A0A8H7NWH3"/>
<evidence type="ECO:0008006" key="7">
    <source>
        <dbReference type="Google" id="ProtNLM"/>
    </source>
</evidence>
<dbReference type="InterPro" id="IPR020850">
    <property type="entry name" value="GED_dom"/>
</dbReference>
<dbReference type="Gene3D" id="1.20.120.1240">
    <property type="entry name" value="Dynamin, middle domain"/>
    <property type="match status" value="1"/>
</dbReference>
<dbReference type="GO" id="GO:0005525">
    <property type="term" value="F:GTP binding"/>
    <property type="evidence" value="ECO:0007669"/>
    <property type="project" value="InterPro"/>
</dbReference>
<dbReference type="InterPro" id="IPR001401">
    <property type="entry name" value="Dynamin_GTPase"/>
</dbReference>
<feature type="domain" description="GED" evidence="3">
    <location>
        <begin position="624"/>
        <end position="719"/>
    </location>
</feature>
<dbReference type="SUPFAM" id="SSF52540">
    <property type="entry name" value="P-loop containing nucleoside triphosphate hydrolases"/>
    <property type="match status" value="1"/>
</dbReference>
<dbReference type="PROSITE" id="PS51718">
    <property type="entry name" value="G_DYNAMIN_2"/>
    <property type="match status" value="1"/>
</dbReference>
<evidence type="ECO:0000256" key="1">
    <source>
        <dbReference type="ARBA" id="ARBA00022741"/>
    </source>
</evidence>
<evidence type="ECO:0000256" key="2">
    <source>
        <dbReference type="ARBA" id="ARBA00023134"/>
    </source>
</evidence>
<evidence type="ECO:0000313" key="6">
    <source>
        <dbReference type="Proteomes" id="UP000639403"/>
    </source>
</evidence>
<organism evidence="5 6">
    <name type="scientific">Rhodonia placenta</name>
    <dbReference type="NCBI Taxonomy" id="104341"/>
    <lineage>
        <taxon>Eukaryota</taxon>
        <taxon>Fungi</taxon>
        <taxon>Dikarya</taxon>
        <taxon>Basidiomycota</taxon>
        <taxon>Agaricomycotina</taxon>
        <taxon>Agaricomycetes</taxon>
        <taxon>Polyporales</taxon>
        <taxon>Adustoporiaceae</taxon>
        <taxon>Rhodonia</taxon>
    </lineage>
</organism>
<evidence type="ECO:0000259" key="3">
    <source>
        <dbReference type="PROSITE" id="PS51388"/>
    </source>
</evidence>
<dbReference type="Pfam" id="PF00350">
    <property type="entry name" value="Dynamin_N"/>
    <property type="match status" value="1"/>
</dbReference>
<evidence type="ECO:0000313" key="5">
    <source>
        <dbReference type="EMBL" id="KAF9807177.1"/>
    </source>
</evidence>
<dbReference type="InterPro" id="IPR030381">
    <property type="entry name" value="G_DYNAMIN_dom"/>
</dbReference>
<sequence length="719" mass="81573">MLSPSDAHQVDALSASNYAVEQRKYIAIASSLFETGVTVDIEIPMIAVVGVQSAGKSSLIEAMSGITLPRAGGTCTRCPTYCRLKYTASPWNCRVSLMWTKGPRDEDVPIVIERFGDDIESKEDVTERIRRAQRAILNRSTSLKTFLEGDDEDPNTSEITFSKNCVYLEISGSDVPDLSFVDLPGIIATSIEGVPGEIQLIRDLVTEYVSRPSCIILLTISCETELHNQGSFEIARLVDPKGERTIGVLTKPDRISAGDEDTWVAILRNQNATWRLENGWFSVKSPNTREIKEGMTHEQAREEEERFFLRTAPWCDLSMSSRGNLGSKALADRCSMVLSAFMAQRLPEIELVIQKSLQTTEEHLRELPTEPSQDPVGEVYNLISRFSMQLTRYLEGTPEPDGLLQTIRPYQDAFKIAIRGTAPNFQARDRALSLLAPVGDTYAQLIRRAITRELPDHYPFIITQEFVRELIEDWDMPTFKLFDEIEAILSSKIKKFIHLEFAQYPNLQAQAVVIVTDHIAALSDLSKEHLHWLIDVEKRPRTLNDHYYRDYRDKFLAWYKSQRPEYNNLALLDSLKAYDPAAAEGAEQQDTIGVVLSCFNKLGINGLRPTDLAKVLPTDPREAAIAIMASVRAYFQVAYKRFVDNVTIAIDEKLILGLNRYQVLESNLRTKLGVGSSDGYEKCSRYLQEDRMIAKYREDMRNKRDRLTKAKRELMKLRM</sequence>
<dbReference type="SMART" id="SM00053">
    <property type="entry name" value="DYNc"/>
    <property type="match status" value="1"/>
</dbReference>
<dbReference type="GO" id="GO:0005874">
    <property type="term" value="C:microtubule"/>
    <property type="evidence" value="ECO:0007669"/>
    <property type="project" value="TreeGrafter"/>
</dbReference>
<dbReference type="GO" id="GO:0016020">
    <property type="term" value="C:membrane"/>
    <property type="evidence" value="ECO:0007669"/>
    <property type="project" value="TreeGrafter"/>
</dbReference>
<proteinExistence type="predicted"/>
<reference evidence="5" key="1">
    <citation type="submission" date="2020-11" db="EMBL/GenBank/DDBJ databases">
        <authorList>
            <person name="Koelle M."/>
            <person name="Horta M.A.C."/>
            <person name="Nowrousian M."/>
            <person name="Ohm R.A."/>
            <person name="Benz P."/>
            <person name="Pilgard A."/>
        </authorList>
    </citation>
    <scope>NUCLEOTIDE SEQUENCE</scope>
    <source>
        <strain evidence="5">FPRL280</strain>
    </source>
</reference>
<dbReference type="GO" id="GO:0008017">
    <property type="term" value="F:microtubule binding"/>
    <property type="evidence" value="ECO:0007669"/>
    <property type="project" value="TreeGrafter"/>
</dbReference>
<keyword evidence="2" id="KW-0342">GTP-binding</keyword>
<evidence type="ECO:0000259" key="4">
    <source>
        <dbReference type="PROSITE" id="PS51718"/>
    </source>
</evidence>
<dbReference type="GO" id="GO:0003924">
    <property type="term" value="F:GTPase activity"/>
    <property type="evidence" value="ECO:0007669"/>
    <property type="project" value="InterPro"/>
</dbReference>
<dbReference type="PROSITE" id="PS51388">
    <property type="entry name" value="GED"/>
    <property type="match status" value="1"/>
</dbReference>
<dbReference type="InterPro" id="IPR045063">
    <property type="entry name" value="Dynamin_N"/>
</dbReference>
<name>A0A8H7NWH3_9APHY</name>